<dbReference type="GO" id="GO:0030267">
    <property type="term" value="F:glyoxylate reductase (NADPH) activity"/>
    <property type="evidence" value="ECO:0007669"/>
    <property type="project" value="TreeGrafter"/>
</dbReference>
<sequence length="77" mass="8595">MLGAGLDVFEQEPIERGHPFTTLTNMVLTPHIGGGTVEAMHNVLDKACRHINHFHQHGSFYDEKDIVNLSALTLKDQ</sequence>
<comment type="caution">
    <text evidence="3">The sequence shown here is derived from an EMBL/GenBank/DDBJ whole genome shotgun (WGS) entry which is preliminary data.</text>
</comment>
<evidence type="ECO:0000259" key="2">
    <source>
        <dbReference type="Pfam" id="PF02826"/>
    </source>
</evidence>
<evidence type="ECO:0000313" key="3">
    <source>
        <dbReference type="EMBL" id="MUG72936.1"/>
    </source>
</evidence>
<dbReference type="Gene3D" id="3.40.50.720">
    <property type="entry name" value="NAD(P)-binding Rossmann-like Domain"/>
    <property type="match status" value="2"/>
</dbReference>
<dbReference type="AlphaFoldDB" id="A0A7X2ZDM3"/>
<dbReference type="InterPro" id="IPR006140">
    <property type="entry name" value="D-isomer_DH_NAD-bd"/>
</dbReference>
<dbReference type="Proteomes" id="UP000450917">
    <property type="component" value="Unassembled WGS sequence"/>
</dbReference>
<accession>A0A7X2ZDM3</accession>
<reference evidence="3 4" key="1">
    <citation type="submission" date="2019-11" db="EMBL/GenBank/DDBJ databases">
        <title>Draft genome sequences of five Paenibacillus species of dairy origin.</title>
        <authorList>
            <person name="Olajide A.M."/>
            <person name="Chen S."/>
            <person name="Lapointe G."/>
        </authorList>
    </citation>
    <scope>NUCLEOTIDE SEQUENCE [LARGE SCALE GENOMIC DNA]</scope>
    <source>
        <strain evidence="3 4">2CS3</strain>
    </source>
</reference>
<name>A0A7X2ZDM3_9BACL</name>
<protein>
    <recommendedName>
        <fullName evidence="2">D-isomer specific 2-hydroxyacid dehydrogenase NAD-binding domain-containing protein</fullName>
    </recommendedName>
</protein>
<dbReference type="InterPro" id="IPR036291">
    <property type="entry name" value="NAD(P)-bd_dom_sf"/>
</dbReference>
<feature type="domain" description="D-isomer specific 2-hydroxyacid dehydrogenase NAD-binding" evidence="2">
    <location>
        <begin position="3"/>
        <end position="33"/>
    </location>
</feature>
<dbReference type="PANTHER" id="PTHR10996">
    <property type="entry name" value="2-HYDROXYACID DEHYDROGENASE-RELATED"/>
    <property type="match status" value="1"/>
</dbReference>
<keyword evidence="1" id="KW-0560">Oxidoreductase</keyword>
<dbReference type="InterPro" id="IPR050223">
    <property type="entry name" value="D-isomer_2-hydroxyacid_DH"/>
</dbReference>
<dbReference type="PANTHER" id="PTHR10996:SF283">
    <property type="entry name" value="GLYOXYLATE_HYDROXYPYRUVATE REDUCTASE B"/>
    <property type="match status" value="1"/>
</dbReference>
<dbReference type="SUPFAM" id="SSF51735">
    <property type="entry name" value="NAD(P)-binding Rossmann-fold domains"/>
    <property type="match status" value="1"/>
</dbReference>
<keyword evidence="4" id="KW-1185">Reference proteome</keyword>
<dbReference type="EMBL" id="WNZX01000019">
    <property type="protein sequence ID" value="MUG72936.1"/>
    <property type="molecule type" value="Genomic_DNA"/>
</dbReference>
<dbReference type="Pfam" id="PF02826">
    <property type="entry name" value="2-Hacid_dh_C"/>
    <property type="match status" value="1"/>
</dbReference>
<organism evidence="3 4">
    <name type="scientific">Paenibacillus validus</name>
    <dbReference type="NCBI Taxonomy" id="44253"/>
    <lineage>
        <taxon>Bacteria</taxon>
        <taxon>Bacillati</taxon>
        <taxon>Bacillota</taxon>
        <taxon>Bacilli</taxon>
        <taxon>Bacillales</taxon>
        <taxon>Paenibacillaceae</taxon>
        <taxon>Paenibacillus</taxon>
    </lineage>
</organism>
<gene>
    <name evidence="3" type="ORF">GNP93_19950</name>
</gene>
<evidence type="ECO:0000313" key="4">
    <source>
        <dbReference type="Proteomes" id="UP000450917"/>
    </source>
</evidence>
<evidence type="ECO:0000256" key="1">
    <source>
        <dbReference type="ARBA" id="ARBA00023002"/>
    </source>
</evidence>
<dbReference type="GO" id="GO:0005829">
    <property type="term" value="C:cytosol"/>
    <property type="evidence" value="ECO:0007669"/>
    <property type="project" value="TreeGrafter"/>
</dbReference>
<dbReference type="GO" id="GO:0016618">
    <property type="term" value="F:hydroxypyruvate reductase [NAD(P)H] activity"/>
    <property type="evidence" value="ECO:0007669"/>
    <property type="project" value="TreeGrafter"/>
</dbReference>
<proteinExistence type="predicted"/>
<dbReference type="GO" id="GO:0051287">
    <property type="term" value="F:NAD binding"/>
    <property type="evidence" value="ECO:0007669"/>
    <property type="project" value="InterPro"/>
</dbReference>